<dbReference type="OMA" id="YEYECFI"/>
<dbReference type="Proteomes" id="UP000011750">
    <property type="component" value="Chromosome A06"/>
</dbReference>
<dbReference type="HOGENOM" id="CLU_017470_0_0_1"/>
<feature type="compositionally biased region" description="Basic and acidic residues" evidence="2">
    <location>
        <begin position="7"/>
        <end position="17"/>
    </location>
</feature>
<feature type="region of interest" description="Disordered" evidence="2">
    <location>
        <begin position="848"/>
        <end position="1014"/>
    </location>
</feature>
<sequence length="1014" mass="112807">MASKSRLSREEKGKDIADSPSPAKDADGNPLDEFELIHRDALRDTGNMTLSQRLLVADAHRQFREEELGRIEDEEDVEGEGRLEDDVGSGSEALRAVVGSRRRARRGVGSNRSERLSTVRNIPYDQIDCRPVIYHPGGIFEELPRLPPEVLRDPRVQSWGNVFSSCSSDKTVKDLLRRCGGAGITYLIPSTEQRPWSRPMGYQCAFRRDIAISQLLNGLLRIAVMLMVMAAEMDISMSVRVFEELTSTKAEPNGIFSVKMRASYNVFTGHPNKTQDWQRAYFYVKSDEHAFEEPPWDDYRVLWNKELVRHPNTIAYPEKFFESAQAIAAHSHLLDWESRLLCVVGPRKSRLSLFTRKQQKLLNKAREMEGVPDLSALLKGRLQLLSKKSAPVDRSESTDSGDVGASKEGASNSNDEGVRVEPSAPSPKKKKKDKKTTEKSADETSPLLSASLATSSEGQGTKKKKKKKRARDEATSRDEGTAMDDAIPVQRPKKKTKKKAAGTEPEKKRKALVQRSGSGSESAVGEKSVPGTSTSRGPRLDGSLPKKARIEYPDRVEFLYDEKTPLILNPLRCAELTRQIRGGTKELPQLEDLFFRHEYIDAAALRAQSDGSMNFLVERYDTTLKQTMAQLGAADKLAATRLKVIERVRAELKQGSEKAAKEKEVLRIKFEELESKLKADRAAKKELVREKVHLEGIAAGLEKEKVELLAEKDAEVDKLDRERQRLKDSRGLEVTRERERVEAAMIEKASRSFTRVRDHFARLDALGKAKNLYGQASGTKKCLEMIKESGTEIPQDMIDMFAEQEKLYEAEVTKLRVSPLADRHFSLSPLVLPSRFVEERFRGTFAPYGSNVDLIRPEPASQPITSREVTEEPPEEPLGDVTSAPTEQAVVPEESAHKESPEKEDLEEIPEKSSPITDEGIEKMGVEDPVVVSDSSSGDQGEEGDGDAGEMSRPRPSEEGKTDDVVEGDAASSPPGVEPLASTRPEENVTPIAENPAKSSVARSLNGDDEDQAI</sequence>
<feature type="region of interest" description="Disordered" evidence="2">
    <location>
        <begin position="387"/>
        <end position="545"/>
    </location>
</feature>
<feature type="region of interest" description="Disordered" evidence="2">
    <location>
        <begin position="1"/>
        <end position="32"/>
    </location>
</feature>
<reference evidence="3 4" key="2">
    <citation type="journal article" date="2018" name="Hortic Res">
        <title>Improved Brassica rapa reference genome by single-molecule sequencing and chromosome conformation capture technologies.</title>
        <authorList>
            <person name="Zhang L."/>
            <person name="Cai X."/>
            <person name="Wu J."/>
            <person name="Liu M."/>
            <person name="Grob S."/>
            <person name="Cheng F."/>
            <person name="Liang J."/>
            <person name="Cai C."/>
            <person name="Liu Z."/>
            <person name="Liu B."/>
            <person name="Wang F."/>
            <person name="Li S."/>
            <person name="Liu F."/>
            <person name="Li X."/>
            <person name="Cheng L."/>
            <person name="Yang W."/>
            <person name="Li M.H."/>
            <person name="Grossniklaus U."/>
            <person name="Zheng H."/>
            <person name="Wang X."/>
        </authorList>
    </citation>
    <scope>NUCLEOTIDE SEQUENCE [LARGE SCALE GENOMIC DNA]</scope>
    <source>
        <strain evidence="3 4">cv. Chiifu-401-42</strain>
    </source>
</reference>
<dbReference type="EnsemblPlants" id="Bra010145.1">
    <property type="protein sequence ID" value="Bra010145.1-P"/>
    <property type="gene ID" value="Bra010145"/>
</dbReference>
<accession>M4D0Z6</accession>
<feature type="compositionally biased region" description="Basic and acidic residues" evidence="2">
    <location>
        <begin position="894"/>
        <end position="903"/>
    </location>
</feature>
<dbReference type="Gramene" id="Bra010145.1">
    <property type="protein sequence ID" value="Bra010145.1-P"/>
    <property type="gene ID" value="Bra010145"/>
</dbReference>
<reference evidence="3" key="3">
    <citation type="submission" date="2023-03" db="UniProtKB">
        <authorList>
            <consortium name="EnsemblPlants"/>
        </authorList>
    </citation>
    <scope>IDENTIFICATION</scope>
    <source>
        <strain evidence="3">cv. Chiifu-401-42</strain>
    </source>
</reference>
<evidence type="ECO:0000313" key="4">
    <source>
        <dbReference type="Proteomes" id="UP000011750"/>
    </source>
</evidence>
<evidence type="ECO:0000256" key="1">
    <source>
        <dbReference type="SAM" id="Coils"/>
    </source>
</evidence>
<dbReference type="AlphaFoldDB" id="M4D0Z6"/>
<feature type="coiled-coil region" evidence="1">
    <location>
        <begin position="645"/>
        <end position="729"/>
    </location>
</feature>
<name>M4D0Z6_BRACM</name>
<evidence type="ECO:0000256" key="2">
    <source>
        <dbReference type="SAM" id="MobiDB-lite"/>
    </source>
</evidence>
<keyword evidence="4" id="KW-1185">Reference proteome</keyword>
<dbReference type="InParanoid" id="M4D0Z6"/>
<reference evidence="3 4" key="1">
    <citation type="journal article" date="2011" name="Nat. Genet.">
        <title>The genome of the mesopolyploid crop species Brassica rapa.</title>
        <authorList>
            <consortium name="Brassica rapa Genome Sequencing Project Consortium"/>
            <person name="Wang X."/>
            <person name="Wang H."/>
            <person name="Wang J."/>
            <person name="Sun R."/>
            <person name="Wu J."/>
            <person name="Liu S."/>
            <person name="Bai Y."/>
            <person name="Mun J.H."/>
            <person name="Bancroft I."/>
            <person name="Cheng F."/>
            <person name="Huang S."/>
            <person name="Li X."/>
            <person name="Hua W."/>
            <person name="Wang J."/>
            <person name="Wang X."/>
            <person name="Freeling M."/>
            <person name="Pires J.C."/>
            <person name="Paterson A.H."/>
            <person name="Chalhoub B."/>
            <person name="Wang B."/>
            <person name="Hayward A."/>
            <person name="Sharpe A.G."/>
            <person name="Park B.S."/>
            <person name="Weisshaar B."/>
            <person name="Liu B."/>
            <person name="Li B."/>
            <person name="Liu B."/>
            <person name="Tong C."/>
            <person name="Song C."/>
            <person name="Duran C."/>
            <person name="Peng C."/>
            <person name="Geng C."/>
            <person name="Koh C."/>
            <person name="Lin C."/>
            <person name="Edwards D."/>
            <person name="Mu D."/>
            <person name="Shen D."/>
            <person name="Soumpourou E."/>
            <person name="Li F."/>
            <person name="Fraser F."/>
            <person name="Conant G."/>
            <person name="Lassalle G."/>
            <person name="King G.J."/>
            <person name="Bonnema G."/>
            <person name="Tang H."/>
            <person name="Wang H."/>
            <person name="Belcram H."/>
            <person name="Zhou H."/>
            <person name="Hirakawa H."/>
            <person name="Abe H."/>
            <person name="Guo H."/>
            <person name="Wang H."/>
            <person name="Jin H."/>
            <person name="Parkin I.A."/>
            <person name="Batley J."/>
            <person name="Kim J.S."/>
            <person name="Just J."/>
            <person name="Li J."/>
            <person name="Xu J."/>
            <person name="Deng J."/>
            <person name="Kim J.A."/>
            <person name="Li J."/>
            <person name="Yu J."/>
            <person name="Meng J."/>
            <person name="Wang J."/>
            <person name="Min J."/>
            <person name="Poulain J."/>
            <person name="Wang J."/>
            <person name="Hatakeyama K."/>
            <person name="Wu K."/>
            <person name="Wang L."/>
            <person name="Fang L."/>
            <person name="Trick M."/>
            <person name="Links M.G."/>
            <person name="Zhao M."/>
            <person name="Jin M."/>
            <person name="Ramchiary N."/>
            <person name="Drou N."/>
            <person name="Berkman P.J."/>
            <person name="Cai Q."/>
            <person name="Huang Q."/>
            <person name="Li R."/>
            <person name="Tabata S."/>
            <person name="Cheng S."/>
            <person name="Zhang S."/>
            <person name="Zhang S."/>
            <person name="Huang S."/>
            <person name="Sato S."/>
            <person name="Sun S."/>
            <person name="Kwon S.J."/>
            <person name="Choi S.R."/>
            <person name="Lee T.H."/>
            <person name="Fan W."/>
            <person name="Zhao X."/>
            <person name="Tan X."/>
            <person name="Xu X."/>
            <person name="Wang Y."/>
            <person name="Qiu Y."/>
            <person name="Yin Y."/>
            <person name="Li Y."/>
            <person name="Du Y."/>
            <person name="Liao Y."/>
            <person name="Lim Y."/>
            <person name="Narusaka Y."/>
            <person name="Wang Y."/>
            <person name="Wang Z."/>
            <person name="Li Z."/>
            <person name="Wang Z."/>
            <person name="Xiong Z."/>
            <person name="Zhang Z."/>
        </authorList>
    </citation>
    <scope>NUCLEOTIDE SEQUENCE [LARGE SCALE GENOMIC DNA]</scope>
    <source>
        <strain evidence="3 4">cv. Chiifu-401-42</strain>
    </source>
</reference>
<proteinExistence type="predicted"/>
<feature type="compositionally biased region" description="Basic and acidic residues" evidence="2">
    <location>
        <begin position="470"/>
        <end position="480"/>
    </location>
</feature>
<feature type="compositionally biased region" description="Basic residues" evidence="2">
    <location>
        <begin position="491"/>
        <end position="500"/>
    </location>
</feature>
<keyword evidence="1" id="KW-0175">Coiled coil</keyword>
<feature type="compositionally biased region" description="Low complexity" evidence="2">
    <location>
        <begin position="443"/>
        <end position="456"/>
    </location>
</feature>
<organism evidence="3 4">
    <name type="scientific">Brassica campestris</name>
    <name type="common">Field mustard</name>
    <dbReference type="NCBI Taxonomy" id="3711"/>
    <lineage>
        <taxon>Eukaryota</taxon>
        <taxon>Viridiplantae</taxon>
        <taxon>Streptophyta</taxon>
        <taxon>Embryophyta</taxon>
        <taxon>Tracheophyta</taxon>
        <taxon>Spermatophyta</taxon>
        <taxon>Magnoliopsida</taxon>
        <taxon>eudicotyledons</taxon>
        <taxon>Gunneridae</taxon>
        <taxon>Pentapetalae</taxon>
        <taxon>rosids</taxon>
        <taxon>malvids</taxon>
        <taxon>Brassicales</taxon>
        <taxon>Brassicaceae</taxon>
        <taxon>Brassiceae</taxon>
        <taxon>Brassica</taxon>
    </lineage>
</organism>
<feature type="region of interest" description="Disordered" evidence="2">
    <location>
        <begin position="69"/>
        <end position="98"/>
    </location>
</feature>
<evidence type="ECO:0000313" key="3">
    <source>
        <dbReference type="EnsemblPlants" id="Bra010145.1-P"/>
    </source>
</evidence>
<feature type="compositionally biased region" description="Basic and acidic residues" evidence="2">
    <location>
        <begin position="950"/>
        <end position="964"/>
    </location>
</feature>
<feature type="compositionally biased region" description="Low complexity" evidence="2">
    <location>
        <begin position="927"/>
        <end position="939"/>
    </location>
</feature>
<protein>
    <submittedName>
        <fullName evidence="3">Uncharacterized protein</fullName>
    </submittedName>
</protein>